<feature type="domain" description="IPT/TIG" evidence="2">
    <location>
        <begin position="2"/>
        <end position="81"/>
    </location>
</feature>
<dbReference type="SUPFAM" id="SSF81296">
    <property type="entry name" value="E set domains"/>
    <property type="match status" value="6"/>
</dbReference>
<accession>A0A941EUF2</accession>
<keyword evidence="1" id="KW-0732">Signal</keyword>
<keyword evidence="4" id="KW-1185">Reference proteome</keyword>
<protein>
    <submittedName>
        <fullName evidence="3">IPT/TIG domain-containing protein</fullName>
    </submittedName>
</protein>
<gene>
    <name evidence="3" type="ORF">KDL01_25205</name>
</gene>
<comment type="caution">
    <text evidence="3">The sequence shown here is derived from an EMBL/GenBank/DDBJ whole genome shotgun (WGS) entry which is preliminary data.</text>
</comment>
<feature type="domain" description="IPT/TIG" evidence="2">
    <location>
        <begin position="245"/>
        <end position="325"/>
    </location>
</feature>
<name>A0A941EUF2_9ACTN</name>
<dbReference type="AlphaFoldDB" id="A0A941EUF2"/>
<evidence type="ECO:0000313" key="3">
    <source>
        <dbReference type="EMBL" id="MBR7836602.1"/>
    </source>
</evidence>
<dbReference type="CDD" id="cd00102">
    <property type="entry name" value="IPT"/>
    <property type="match status" value="3"/>
</dbReference>
<dbReference type="InterPro" id="IPR014756">
    <property type="entry name" value="Ig_E-set"/>
</dbReference>
<organism evidence="3 4">
    <name type="scientific">Actinospica durhamensis</name>
    <dbReference type="NCBI Taxonomy" id="1508375"/>
    <lineage>
        <taxon>Bacteria</taxon>
        <taxon>Bacillati</taxon>
        <taxon>Actinomycetota</taxon>
        <taxon>Actinomycetes</taxon>
        <taxon>Catenulisporales</taxon>
        <taxon>Actinospicaceae</taxon>
        <taxon>Actinospica</taxon>
    </lineage>
</organism>
<sequence>MAPVISSISPVQGPTAGGTAVTITGTGFTGATGVLFGSVSASFVVVSSTKITTTAPAGSGSVTVTVTAPGATSNGASYSYVAAPVISSISPVQGPTAGGTAVTITGTGFAGVSAVLFGSASASFTVVSGTQITATAPAGSGSVSVTVTTPGGASNGATFAYLAVPVVSSIGPAQGPSTGGNTVTITGAGFTGVSAVLFGAASASFTVVSGTQIAATAPAGSGSVSLTVTTPGGTSSGVTYSYVAAPVVSALSPAQGPSTGGNTVTITGTGFTGATGVSFGSVFAPFTVVSSTQITATAPAAPVAPVEVTVVTPGGTSNGVLYYYLPLPTVAVVAPATGPVVGGNTVTITGTGLTLATAVHFGAGAATAVTVVSDNQITAHAPSGTGTVTVTVTTPGGTSLPGAGNPSYTYVALPVISALSPSQGPASGGAAVTITGSDLGLTKTVLFGAIAAPFVAISDTELVATNPGGAPGPVAVTASGPGGVSNTATYQLLAGPSV</sequence>
<dbReference type="SMART" id="SM00429">
    <property type="entry name" value="IPT"/>
    <property type="match status" value="6"/>
</dbReference>
<feature type="domain" description="IPT/TIG" evidence="2">
    <location>
        <begin position="83"/>
        <end position="162"/>
    </location>
</feature>
<dbReference type="Proteomes" id="UP000675781">
    <property type="component" value="Unassembled WGS sequence"/>
</dbReference>
<evidence type="ECO:0000256" key="1">
    <source>
        <dbReference type="ARBA" id="ARBA00022729"/>
    </source>
</evidence>
<dbReference type="Gene3D" id="2.60.40.10">
    <property type="entry name" value="Immunoglobulins"/>
    <property type="match status" value="6"/>
</dbReference>
<evidence type="ECO:0000313" key="4">
    <source>
        <dbReference type="Proteomes" id="UP000675781"/>
    </source>
</evidence>
<feature type="domain" description="IPT/TIG" evidence="2">
    <location>
        <begin position="413"/>
        <end position="493"/>
    </location>
</feature>
<dbReference type="InterPro" id="IPR013783">
    <property type="entry name" value="Ig-like_fold"/>
</dbReference>
<dbReference type="InterPro" id="IPR002909">
    <property type="entry name" value="IPT_dom"/>
</dbReference>
<dbReference type="Pfam" id="PF01833">
    <property type="entry name" value="TIG"/>
    <property type="match status" value="6"/>
</dbReference>
<dbReference type="PANTHER" id="PTHR46769:SF2">
    <property type="entry name" value="FIBROCYSTIN-L ISOFORM 2 PRECURSOR-RELATED"/>
    <property type="match status" value="1"/>
</dbReference>
<evidence type="ECO:0000259" key="2">
    <source>
        <dbReference type="SMART" id="SM00429"/>
    </source>
</evidence>
<proteinExistence type="predicted"/>
<dbReference type="EMBL" id="JAGSOG010000151">
    <property type="protein sequence ID" value="MBR7836602.1"/>
    <property type="molecule type" value="Genomic_DNA"/>
</dbReference>
<feature type="domain" description="IPT/TIG" evidence="2">
    <location>
        <begin position="327"/>
        <end position="411"/>
    </location>
</feature>
<dbReference type="GO" id="GO:0005975">
    <property type="term" value="P:carbohydrate metabolic process"/>
    <property type="evidence" value="ECO:0007669"/>
    <property type="project" value="UniProtKB-ARBA"/>
</dbReference>
<dbReference type="CDD" id="cd00603">
    <property type="entry name" value="IPT_PCSR"/>
    <property type="match status" value="1"/>
</dbReference>
<reference evidence="3" key="1">
    <citation type="submission" date="2021-04" db="EMBL/GenBank/DDBJ databases">
        <title>Genome based classification of Actinospica acidithermotolerans sp. nov., an actinobacterium isolated from an Indonesian hot spring.</title>
        <authorList>
            <person name="Kusuma A.B."/>
            <person name="Putra K.E."/>
            <person name="Nafisah S."/>
            <person name="Loh J."/>
            <person name="Nouioui I."/>
            <person name="Goodfellow M."/>
        </authorList>
    </citation>
    <scope>NUCLEOTIDE SEQUENCE</scope>
    <source>
        <strain evidence="3">CSCA 57</strain>
    </source>
</reference>
<feature type="domain" description="IPT/TIG" evidence="2">
    <location>
        <begin position="164"/>
        <end position="243"/>
    </location>
</feature>
<dbReference type="PANTHER" id="PTHR46769">
    <property type="entry name" value="POLYCYSTIC KIDNEY AND HEPATIC DISEASE 1 (AUTOSOMAL RECESSIVE)-LIKE 1"/>
    <property type="match status" value="1"/>
</dbReference>
<dbReference type="InterPro" id="IPR052387">
    <property type="entry name" value="Fibrocystin"/>
</dbReference>